<dbReference type="Gene3D" id="3.30.200.20">
    <property type="entry name" value="Phosphorylase Kinase, domain 1"/>
    <property type="match status" value="1"/>
</dbReference>
<dbReference type="UniPathway" id="UPA00074">
    <property type="reaction ID" value="UER00131"/>
</dbReference>
<accession>A0A6J7JUI2</accession>
<keyword evidence="5" id="KW-0658">Purine biosynthesis</keyword>
<dbReference type="EMBL" id="CAFBIY010000260">
    <property type="protein sequence ID" value="CAB4853460.1"/>
    <property type="molecule type" value="Genomic_DNA"/>
</dbReference>
<dbReference type="NCBIfam" id="NF009251">
    <property type="entry name" value="PRK12607.1"/>
    <property type="match status" value="1"/>
</dbReference>
<dbReference type="EMBL" id="CAFAAV010000171">
    <property type="protein sequence ID" value="CAB4829959.1"/>
    <property type="molecule type" value="Genomic_DNA"/>
</dbReference>
<dbReference type="EMBL" id="CAFBMT010000017">
    <property type="protein sequence ID" value="CAB4946521.1"/>
    <property type="molecule type" value="Genomic_DNA"/>
</dbReference>
<dbReference type="GO" id="GO:0006189">
    <property type="term" value="P:'de novo' IMP biosynthetic process"/>
    <property type="evidence" value="ECO:0007669"/>
    <property type="project" value="UniProtKB-UniPathway"/>
</dbReference>
<dbReference type="Pfam" id="PF01259">
    <property type="entry name" value="SAICAR_synt"/>
    <property type="match status" value="1"/>
</dbReference>
<dbReference type="PANTHER" id="PTHR43700">
    <property type="entry name" value="PHOSPHORIBOSYLAMINOIMIDAZOLE-SUCCINOCARBOXAMIDE SYNTHASE"/>
    <property type="match status" value="1"/>
</dbReference>
<name>A0A6J7JUI2_9ZZZZ</name>
<evidence type="ECO:0000313" key="12">
    <source>
        <dbReference type="EMBL" id="CAB4946521.1"/>
    </source>
</evidence>
<gene>
    <name evidence="9" type="ORF">UFOPK2656_02898</name>
    <name evidence="10" type="ORF">UFOPK3099_01982</name>
    <name evidence="11" type="ORF">UFOPK3267_02991</name>
    <name evidence="12" type="ORF">UFOPK3651_02556</name>
    <name evidence="13" type="ORF">UFOPK3931_01915</name>
    <name evidence="8" type="ORF">UFOPK4189_02699</name>
</gene>
<evidence type="ECO:0000313" key="10">
    <source>
        <dbReference type="EMBL" id="CAB4829959.1"/>
    </source>
</evidence>
<keyword evidence="6" id="KW-0067">ATP-binding</keyword>
<sequence length="321" mass="35396">MTTMPAPDPFIDLDLNLPDRRDGKVRVSYALPDAPDVGGRRLFVTTDRLSAFDRVIAGVPYKGQVLNQLAAWWFAETADIVPNHVLSVPDPNVLIARVATPLPVEVVVRGYITGVTSTSLWRQYSEGARTIYGYRFREGLQKNTALTYALVTPTTKAQDGAHDEPIEPRDVTERGLVAPGAWVRTVEAALRLFQRGQEIAGHAGLILADTKYEFGLDEHGTVMLIDEMHTPDSSRYWVASSYEARLAAGEEPESLDKEVVRRALLDAGYTGHGDPPALPTDVWQQTSARYIQAFEQITGTEFVPGAYPVAPRITEALRHVS</sequence>
<dbReference type="EC" id="6.3.2.6" evidence="2"/>
<comment type="pathway">
    <text evidence="1">Purine metabolism; IMP biosynthesis via de novo pathway; 5-amino-1-(5-phospho-D-ribosyl)imidazole-4-carboxamide from 5-amino-1-(5-phospho-D-ribosyl)imidazole-4-carboxylate: step 1/2.</text>
</comment>
<keyword evidence="4" id="KW-0547">Nucleotide-binding</keyword>
<organism evidence="12">
    <name type="scientific">freshwater metagenome</name>
    <dbReference type="NCBI Taxonomy" id="449393"/>
    <lineage>
        <taxon>unclassified sequences</taxon>
        <taxon>metagenomes</taxon>
        <taxon>ecological metagenomes</taxon>
    </lineage>
</organism>
<dbReference type="EMBL" id="CAESGF010000021">
    <property type="protein sequence ID" value="CAB4364942.1"/>
    <property type="molecule type" value="Genomic_DNA"/>
</dbReference>
<dbReference type="PANTHER" id="PTHR43700:SF1">
    <property type="entry name" value="PHOSPHORIBOSYLAMINOIMIDAZOLE-SUCCINOCARBOXAMIDE SYNTHASE"/>
    <property type="match status" value="1"/>
</dbReference>
<dbReference type="HAMAP" id="MF_00137">
    <property type="entry name" value="SAICAR_synth"/>
    <property type="match status" value="1"/>
</dbReference>
<dbReference type="InterPro" id="IPR028923">
    <property type="entry name" value="SAICAR_synt/ADE2_N"/>
</dbReference>
<evidence type="ECO:0000259" key="7">
    <source>
        <dbReference type="Pfam" id="PF01259"/>
    </source>
</evidence>
<dbReference type="GO" id="GO:0005737">
    <property type="term" value="C:cytoplasm"/>
    <property type="evidence" value="ECO:0007669"/>
    <property type="project" value="TreeGrafter"/>
</dbReference>
<evidence type="ECO:0000256" key="3">
    <source>
        <dbReference type="ARBA" id="ARBA00022598"/>
    </source>
</evidence>
<evidence type="ECO:0000256" key="1">
    <source>
        <dbReference type="ARBA" id="ARBA00004672"/>
    </source>
</evidence>
<dbReference type="AlphaFoldDB" id="A0A6J7JUI2"/>
<dbReference type="GO" id="GO:0005524">
    <property type="term" value="F:ATP binding"/>
    <property type="evidence" value="ECO:0007669"/>
    <property type="project" value="UniProtKB-KW"/>
</dbReference>
<dbReference type="EMBL" id="CAFBOL010000053">
    <property type="protein sequence ID" value="CAB4997703.1"/>
    <property type="molecule type" value="Genomic_DNA"/>
</dbReference>
<evidence type="ECO:0000256" key="6">
    <source>
        <dbReference type="ARBA" id="ARBA00022840"/>
    </source>
</evidence>
<dbReference type="EMBL" id="CAEZYF010000025">
    <property type="protein sequence ID" value="CAB4740943.1"/>
    <property type="molecule type" value="Genomic_DNA"/>
</dbReference>
<dbReference type="GO" id="GO:0004639">
    <property type="term" value="F:phosphoribosylaminoimidazolesuccinocarboxamide synthase activity"/>
    <property type="evidence" value="ECO:0007669"/>
    <property type="project" value="UniProtKB-EC"/>
</dbReference>
<dbReference type="Gene3D" id="3.30.470.20">
    <property type="entry name" value="ATP-grasp fold, B domain"/>
    <property type="match status" value="1"/>
</dbReference>
<protein>
    <recommendedName>
        <fullName evidence="2">phosphoribosylaminoimidazolesuccinocarboxamide synthase</fullName>
        <ecNumber evidence="2">6.3.2.6</ecNumber>
    </recommendedName>
</protein>
<dbReference type="InterPro" id="IPR018236">
    <property type="entry name" value="SAICAR_synthetase_CS"/>
</dbReference>
<proteinExistence type="inferred from homology"/>
<dbReference type="PROSITE" id="PS01058">
    <property type="entry name" value="SAICAR_SYNTHETASE_2"/>
    <property type="match status" value="1"/>
</dbReference>
<evidence type="ECO:0000256" key="2">
    <source>
        <dbReference type="ARBA" id="ARBA00012217"/>
    </source>
</evidence>
<feature type="domain" description="SAICAR synthetase/ADE2 N-terminal" evidence="7">
    <location>
        <begin position="22"/>
        <end position="266"/>
    </location>
</feature>
<dbReference type="SUPFAM" id="SSF56104">
    <property type="entry name" value="SAICAR synthase-like"/>
    <property type="match status" value="1"/>
</dbReference>
<evidence type="ECO:0000256" key="4">
    <source>
        <dbReference type="ARBA" id="ARBA00022741"/>
    </source>
</evidence>
<keyword evidence="3" id="KW-0436">Ligase</keyword>
<evidence type="ECO:0000313" key="8">
    <source>
        <dbReference type="EMBL" id="CAB4364942.1"/>
    </source>
</evidence>
<evidence type="ECO:0000313" key="9">
    <source>
        <dbReference type="EMBL" id="CAB4740943.1"/>
    </source>
</evidence>
<reference evidence="12" key="1">
    <citation type="submission" date="2020-05" db="EMBL/GenBank/DDBJ databases">
        <authorList>
            <person name="Chiriac C."/>
            <person name="Salcher M."/>
            <person name="Ghai R."/>
            <person name="Kavagutti S V."/>
        </authorList>
    </citation>
    <scope>NUCLEOTIDE SEQUENCE</scope>
</reference>
<evidence type="ECO:0000313" key="13">
    <source>
        <dbReference type="EMBL" id="CAB4997703.1"/>
    </source>
</evidence>
<evidence type="ECO:0000313" key="11">
    <source>
        <dbReference type="EMBL" id="CAB4853460.1"/>
    </source>
</evidence>
<evidence type="ECO:0000256" key="5">
    <source>
        <dbReference type="ARBA" id="ARBA00022755"/>
    </source>
</evidence>
<dbReference type="CDD" id="cd01414">
    <property type="entry name" value="SAICAR_synt_Sc"/>
    <property type="match status" value="1"/>
</dbReference>